<gene>
    <name evidence="1" type="ORF">JCM5805K_2537</name>
</gene>
<reference evidence="1 2" key="1">
    <citation type="submission" date="2015-01" db="EMBL/GenBank/DDBJ databases">
        <title>Lactococcus lactis subsp.lactis JCM 5805 whole genome shotgun sequence.</title>
        <authorList>
            <person name="Fujii T."/>
            <person name="Tomita Y."/>
            <person name="Ikushima S."/>
            <person name="Fujiwara D."/>
        </authorList>
    </citation>
    <scope>NUCLEOTIDE SEQUENCE [LARGE SCALE GENOMIC DNA]</scope>
    <source>
        <strain evidence="1 2">JCM 5805</strain>
    </source>
</reference>
<dbReference type="Proteomes" id="UP000031847">
    <property type="component" value="Unassembled WGS sequence"/>
</dbReference>
<dbReference type="InterPro" id="IPR047767">
    <property type="entry name" value="PSP1-like"/>
</dbReference>
<dbReference type="PATRIC" id="fig|1360.96.peg.245"/>
<dbReference type="RefSeq" id="WP_025016551.1">
    <property type="nucleotide sequence ID" value="NZ_BAABQR010000003.1"/>
</dbReference>
<comment type="caution">
    <text evidence="1">The sequence shown here is derived from an EMBL/GenBank/DDBJ whole genome shotgun (WGS) entry which is preliminary data.</text>
</comment>
<dbReference type="NCBIfam" id="NF041131">
    <property type="entry name" value="RicT_YaaT_fam"/>
    <property type="match status" value="1"/>
</dbReference>
<name>A0A0B8R2M2_LACLL</name>
<sequence length="260" mass="29831">MIYEIKFAHGESNVFAISDIELAPQTEVILRSDKGNFYGKIVREISEEANLEIHHTIVREVNEDDLQVIAKLEERSKQAKDKVRQLIIEQGLEMKIIDVAYNFDQMQLFISFTAENRVDFRLLLRELATTFRIRIELRQIGPRDAAKIHGGLGPCGRPLCCSEFVYEFPNVSIKMAKNQNLSLKQNKLNGLCGRLMCCLTYEDSFYKEAQQLFPDFGEFLTTSEGKGKVVGLNVLKNRVKIRFGEYSKDFELAEIEVNHG</sequence>
<dbReference type="Pfam" id="PF04468">
    <property type="entry name" value="PSP1"/>
    <property type="match status" value="1"/>
</dbReference>
<dbReference type="PANTHER" id="PTHR43830">
    <property type="entry name" value="PROTEIN PSP1"/>
    <property type="match status" value="1"/>
</dbReference>
<dbReference type="EMBL" id="BBSI01000040">
    <property type="protein sequence ID" value="GAM81413.1"/>
    <property type="molecule type" value="Genomic_DNA"/>
</dbReference>
<dbReference type="GO" id="GO:0005737">
    <property type="term" value="C:cytoplasm"/>
    <property type="evidence" value="ECO:0007669"/>
    <property type="project" value="TreeGrafter"/>
</dbReference>
<dbReference type="PANTHER" id="PTHR43830:SF3">
    <property type="entry name" value="PROTEIN PSP1"/>
    <property type="match status" value="1"/>
</dbReference>
<accession>A0A0B8R2M2</accession>
<dbReference type="InterPro" id="IPR007557">
    <property type="entry name" value="PSP1_C"/>
</dbReference>
<evidence type="ECO:0000313" key="2">
    <source>
        <dbReference type="Proteomes" id="UP000031847"/>
    </source>
</evidence>
<evidence type="ECO:0000313" key="1">
    <source>
        <dbReference type="EMBL" id="GAM81413.1"/>
    </source>
</evidence>
<dbReference type="AlphaFoldDB" id="A0A0B8R2M2"/>
<protein>
    <submittedName>
        <fullName evidence="1">Uncharacterized homolog of PSP1</fullName>
    </submittedName>
</protein>
<dbReference type="PROSITE" id="PS51411">
    <property type="entry name" value="PSP1_C"/>
    <property type="match status" value="1"/>
</dbReference>
<proteinExistence type="predicted"/>
<organism evidence="1 2">
    <name type="scientific">Lactococcus lactis subsp. lactis</name>
    <name type="common">Streptococcus lactis</name>
    <dbReference type="NCBI Taxonomy" id="1360"/>
    <lineage>
        <taxon>Bacteria</taxon>
        <taxon>Bacillati</taxon>
        <taxon>Bacillota</taxon>
        <taxon>Bacilli</taxon>
        <taxon>Lactobacillales</taxon>
        <taxon>Streptococcaceae</taxon>
        <taxon>Lactococcus</taxon>
    </lineage>
</organism>